<dbReference type="AlphaFoldDB" id="A0A317F8A9"/>
<name>A0A317F8A9_9PROT</name>
<sequence length="269" mass="28652">MGPAERAGAALRDRARTVSARAALLLLAALLLAAPAALAQPGATPSLSAELSTRRIEVSTAFTGGEILVFGATDRLIGGAGDEIVVLATGPRTSLVVRQKIEVLGFWINGPSARFNGIPSYWALASTRPVELMFAPLARSELRLGLDLLPLPQIGDPGPQFRRALRELKQRQGLWVDQLRPIEVSGGRLFHARLPVPSTVATGTYRVEVMLVRDGRVVARQDLALDVERVGSAARIADVAQGLPVLYALACILLAAFAGWLGSVLFRRG</sequence>
<gene>
    <name evidence="3" type="ORF">DFH01_21865</name>
</gene>
<comment type="caution">
    <text evidence="3">The sequence shown here is derived from an EMBL/GenBank/DDBJ whole genome shotgun (WGS) entry which is preliminary data.</text>
</comment>
<feature type="transmembrane region" description="Helical" evidence="1">
    <location>
        <begin position="245"/>
        <end position="266"/>
    </location>
</feature>
<keyword evidence="1" id="KW-0812">Transmembrane</keyword>
<keyword evidence="1" id="KW-1133">Transmembrane helix</keyword>
<dbReference type="Proteomes" id="UP000245765">
    <property type="component" value="Unassembled WGS sequence"/>
</dbReference>
<feature type="signal peptide" evidence="2">
    <location>
        <begin position="1"/>
        <end position="39"/>
    </location>
</feature>
<keyword evidence="4" id="KW-1185">Reference proteome</keyword>
<accession>A0A317F8A9</accession>
<protein>
    <recommendedName>
        <fullName evidence="5">TIGR02186 family protein</fullName>
    </recommendedName>
</protein>
<keyword evidence="1" id="KW-0472">Membrane</keyword>
<proteinExistence type="predicted"/>
<dbReference type="EMBL" id="QGNA01000005">
    <property type="protein sequence ID" value="PWS35284.1"/>
    <property type="molecule type" value="Genomic_DNA"/>
</dbReference>
<evidence type="ECO:0000256" key="1">
    <source>
        <dbReference type="SAM" id="Phobius"/>
    </source>
</evidence>
<evidence type="ECO:0000313" key="4">
    <source>
        <dbReference type="Proteomes" id="UP000245765"/>
    </source>
</evidence>
<reference evidence="4" key="1">
    <citation type="submission" date="2018-05" db="EMBL/GenBank/DDBJ databases">
        <authorList>
            <person name="Du Z."/>
            <person name="Wang X."/>
        </authorList>
    </citation>
    <scope>NUCLEOTIDE SEQUENCE [LARGE SCALE GENOMIC DNA]</scope>
    <source>
        <strain evidence="4">CQN31</strain>
    </source>
</reference>
<keyword evidence="2" id="KW-0732">Signal</keyword>
<dbReference type="Pfam" id="PF09608">
    <property type="entry name" value="Alph_Pro_TM"/>
    <property type="match status" value="1"/>
</dbReference>
<organism evidence="3 4">
    <name type="scientific">Falsiroseomonas bella</name>
    <dbReference type="NCBI Taxonomy" id="2184016"/>
    <lineage>
        <taxon>Bacteria</taxon>
        <taxon>Pseudomonadati</taxon>
        <taxon>Pseudomonadota</taxon>
        <taxon>Alphaproteobacteria</taxon>
        <taxon>Acetobacterales</taxon>
        <taxon>Roseomonadaceae</taxon>
        <taxon>Falsiroseomonas</taxon>
    </lineage>
</organism>
<evidence type="ECO:0008006" key="5">
    <source>
        <dbReference type="Google" id="ProtNLM"/>
    </source>
</evidence>
<evidence type="ECO:0000313" key="3">
    <source>
        <dbReference type="EMBL" id="PWS35284.1"/>
    </source>
</evidence>
<feature type="chain" id="PRO_5016441879" description="TIGR02186 family protein" evidence="2">
    <location>
        <begin position="40"/>
        <end position="269"/>
    </location>
</feature>
<dbReference type="InterPro" id="IPR019088">
    <property type="entry name" value="CHP02186-rel_TM"/>
</dbReference>
<evidence type="ECO:0000256" key="2">
    <source>
        <dbReference type="SAM" id="SignalP"/>
    </source>
</evidence>